<organism evidence="1">
    <name type="scientific">Solanum chacoense</name>
    <name type="common">Chaco potato</name>
    <dbReference type="NCBI Taxonomy" id="4108"/>
    <lineage>
        <taxon>Eukaryota</taxon>
        <taxon>Viridiplantae</taxon>
        <taxon>Streptophyta</taxon>
        <taxon>Embryophyta</taxon>
        <taxon>Tracheophyta</taxon>
        <taxon>Spermatophyta</taxon>
        <taxon>Magnoliopsida</taxon>
        <taxon>eudicotyledons</taxon>
        <taxon>Gunneridae</taxon>
        <taxon>Pentapetalae</taxon>
        <taxon>asterids</taxon>
        <taxon>lamiids</taxon>
        <taxon>Solanales</taxon>
        <taxon>Solanaceae</taxon>
        <taxon>Solanoideae</taxon>
        <taxon>Solaneae</taxon>
        <taxon>Solanum</taxon>
    </lineage>
</organism>
<sequence length="62" mass="7429">MREKADVFYSTKHIAYYMQLHRTILLVCKKIYKGGRKAPSSKYFHFGLTQTRKKGIRRSFDQ</sequence>
<dbReference type="EMBL" id="GEDG01042042">
    <property type="protein sequence ID" value="JAP06262.1"/>
    <property type="molecule type" value="Transcribed_RNA"/>
</dbReference>
<dbReference type="AlphaFoldDB" id="A0A0V0GFY1"/>
<reference evidence="1" key="1">
    <citation type="submission" date="2015-12" db="EMBL/GenBank/DDBJ databases">
        <title>Gene expression during late stages of embryo sac development: a critical building block for successful pollen-pistil interactions.</title>
        <authorList>
            <person name="Liu Y."/>
            <person name="Joly V."/>
            <person name="Sabar M."/>
            <person name="Matton D.P."/>
        </authorList>
    </citation>
    <scope>NUCLEOTIDE SEQUENCE</scope>
</reference>
<protein>
    <submittedName>
        <fullName evidence="1">Putative ovule protein</fullName>
    </submittedName>
</protein>
<accession>A0A0V0GFY1</accession>
<name>A0A0V0GFY1_SOLCH</name>
<proteinExistence type="predicted"/>
<evidence type="ECO:0000313" key="1">
    <source>
        <dbReference type="EMBL" id="JAP06262.1"/>
    </source>
</evidence>
<feature type="non-terminal residue" evidence="1">
    <location>
        <position position="62"/>
    </location>
</feature>